<dbReference type="KEGG" id="cfer:D4Z93_01035"/>
<gene>
    <name evidence="1" type="ORF">D4Z93_01035</name>
</gene>
<sequence>MPMYQKLNLSKQKNRISEYILDWSTKNGKVLNVISPPYNSVDIFINVILFHIFNNKRVIYITDEKCENLNIIKSLKSYLNVKTINKLFKICCFYNAVNISENYDLIIYDSISTFLSHNKDEIYNLIYKLSNHHSKVILYSIEDMFNIGSKIVFPARDDEKPLIEPRTVLTRIDITSDIPFLIYDYLKCSIMSSRKVIICIPDNYNIERIYRYIYKYCSNMTRNITCVHKIHDSKVIENFNKFKRGVYITDNFDIFDYSIQGSDAIVYFSDNSKFDYKKLVYICAAVNRNRKNLEGEVIFLANEETYDMDKAKDIMRSFNKIAWEQGLLKI</sequence>
<dbReference type="Proteomes" id="UP000266301">
    <property type="component" value="Chromosome"/>
</dbReference>
<keyword evidence="2" id="KW-1185">Reference proteome</keyword>
<dbReference type="OrthoDB" id="1933944at2"/>
<reference evidence="1 2" key="1">
    <citation type="journal article" date="2019" name="Int. J. Syst. Evol. Microbiol.">
        <title>Clostridium fermenticellae sp. nov., isolated from the mud in a fermentation cellar for the production of the Chinese liquor, baijiu.</title>
        <authorList>
            <person name="Xu P.X."/>
            <person name="Chai L.J."/>
            <person name="Qiu T."/>
            <person name="Zhang X.J."/>
            <person name="Lu Z.M."/>
            <person name="Xiao C."/>
            <person name="Wang S.T."/>
            <person name="Shen C.H."/>
            <person name="Shi J.S."/>
            <person name="Xu Z.H."/>
        </authorList>
    </citation>
    <scope>NUCLEOTIDE SEQUENCE [LARGE SCALE GENOMIC DNA]</scope>
    <source>
        <strain evidence="1 2">JN500901</strain>
    </source>
</reference>
<dbReference type="RefSeq" id="WP_119969926.1">
    <property type="nucleotide sequence ID" value="NZ_CP032416.1"/>
</dbReference>
<evidence type="ECO:0000313" key="1">
    <source>
        <dbReference type="EMBL" id="AYD39215.1"/>
    </source>
</evidence>
<name>A0A386H0X4_9CLOT</name>
<proteinExistence type="predicted"/>
<dbReference type="AlphaFoldDB" id="A0A386H0X4"/>
<accession>A0A386H0X4</accession>
<evidence type="ECO:0000313" key="2">
    <source>
        <dbReference type="Proteomes" id="UP000266301"/>
    </source>
</evidence>
<protein>
    <recommendedName>
        <fullName evidence="3">Comf operon protein A, DNA transporter ATPase</fullName>
    </recommendedName>
</protein>
<dbReference type="EMBL" id="CP032416">
    <property type="protein sequence ID" value="AYD39215.1"/>
    <property type="molecule type" value="Genomic_DNA"/>
</dbReference>
<evidence type="ECO:0008006" key="3">
    <source>
        <dbReference type="Google" id="ProtNLM"/>
    </source>
</evidence>
<organism evidence="1 2">
    <name type="scientific">Clostridium fermenticellae</name>
    <dbReference type="NCBI Taxonomy" id="2068654"/>
    <lineage>
        <taxon>Bacteria</taxon>
        <taxon>Bacillati</taxon>
        <taxon>Bacillota</taxon>
        <taxon>Clostridia</taxon>
        <taxon>Eubacteriales</taxon>
        <taxon>Clostridiaceae</taxon>
        <taxon>Clostridium</taxon>
    </lineage>
</organism>